<dbReference type="InterPro" id="IPR011993">
    <property type="entry name" value="PH-like_dom_sf"/>
</dbReference>
<dbReference type="Gene3D" id="3.20.20.190">
    <property type="entry name" value="Phosphatidylinositol (PI) phosphodiesterase"/>
    <property type="match status" value="1"/>
</dbReference>
<organism evidence="12 13">
    <name type="scientific">Anthostomella pinea</name>
    <dbReference type="NCBI Taxonomy" id="933095"/>
    <lineage>
        <taxon>Eukaryota</taxon>
        <taxon>Fungi</taxon>
        <taxon>Dikarya</taxon>
        <taxon>Ascomycota</taxon>
        <taxon>Pezizomycotina</taxon>
        <taxon>Sordariomycetes</taxon>
        <taxon>Xylariomycetidae</taxon>
        <taxon>Xylariales</taxon>
        <taxon>Xylariaceae</taxon>
        <taxon>Anthostomella</taxon>
    </lineage>
</organism>
<keyword evidence="13" id="KW-1185">Reference proteome</keyword>
<dbReference type="PRINTS" id="PR00390">
    <property type="entry name" value="PHPHLIPASEC"/>
</dbReference>
<feature type="domain" description="C2" evidence="9">
    <location>
        <begin position="887"/>
        <end position="1042"/>
    </location>
</feature>
<dbReference type="SMART" id="SM00149">
    <property type="entry name" value="PLCYc"/>
    <property type="match status" value="1"/>
</dbReference>
<keyword evidence="6" id="KW-0807">Transducer</keyword>
<dbReference type="InterPro" id="IPR000909">
    <property type="entry name" value="PLipase_C_PInositol-sp_X_dom"/>
</dbReference>
<feature type="domain" description="EF-hand" evidence="11">
    <location>
        <begin position="397"/>
        <end position="432"/>
    </location>
</feature>
<dbReference type="InterPro" id="IPR002048">
    <property type="entry name" value="EF_hand_dom"/>
</dbReference>
<evidence type="ECO:0000313" key="12">
    <source>
        <dbReference type="EMBL" id="CAJ2507218.1"/>
    </source>
</evidence>
<keyword evidence="4 7" id="KW-0442">Lipid degradation</keyword>
<dbReference type="SUPFAM" id="SSF51695">
    <property type="entry name" value="PLC-like phosphodiesterases"/>
    <property type="match status" value="1"/>
</dbReference>
<dbReference type="AlphaFoldDB" id="A0AAI8YJT1"/>
<dbReference type="InterPro" id="IPR011992">
    <property type="entry name" value="EF-hand-dom_pair"/>
</dbReference>
<dbReference type="InterPro" id="IPR001192">
    <property type="entry name" value="PI-PLC_fam"/>
</dbReference>
<dbReference type="Pfam" id="PF00387">
    <property type="entry name" value="PI-PLC-Y"/>
    <property type="match status" value="1"/>
</dbReference>
<dbReference type="SUPFAM" id="SSF50729">
    <property type="entry name" value="PH domain-like"/>
    <property type="match status" value="1"/>
</dbReference>
<dbReference type="CDD" id="cd16207">
    <property type="entry name" value="EFh_ScPlc1p_like"/>
    <property type="match status" value="1"/>
</dbReference>
<gene>
    <name evidence="12" type="ORF">KHLLAP_LOCUS7686</name>
</gene>
<dbReference type="EC" id="3.1.4.11" evidence="1 7"/>
<reference evidence="12" key="1">
    <citation type="submission" date="2023-10" db="EMBL/GenBank/DDBJ databases">
        <authorList>
            <person name="Hackl T."/>
        </authorList>
    </citation>
    <scope>NUCLEOTIDE SEQUENCE</scope>
</reference>
<comment type="catalytic activity">
    <reaction evidence="7">
        <text>a 1,2-diacyl-sn-glycero-3-phospho-(1D-myo-inositol-4,5-bisphosphate) + H2O = 1D-myo-inositol 1,4,5-trisphosphate + a 1,2-diacyl-sn-glycerol + H(+)</text>
        <dbReference type="Rhea" id="RHEA:33179"/>
        <dbReference type="ChEBI" id="CHEBI:15377"/>
        <dbReference type="ChEBI" id="CHEBI:15378"/>
        <dbReference type="ChEBI" id="CHEBI:17815"/>
        <dbReference type="ChEBI" id="CHEBI:58456"/>
        <dbReference type="ChEBI" id="CHEBI:203600"/>
        <dbReference type="EC" id="3.1.4.11"/>
    </reaction>
</comment>
<dbReference type="Gene3D" id="2.30.29.30">
    <property type="entry name" value="Pleckstrin-homology domain (PH domain)/Phosphotyrosine-binding domain (PTB)"/>
    <property type="match status" value="1"/>
</dbReference>
<feature type="compositionally biased region" description="Polar residues" evidence="8">
    <location>
        <begin position="711"/>
        <end position="727"/>
    </location>
</feature>
<dbReference type="GO" id="GO:0048015">
    <property type="term" value="P:phosphatidylinositol-mediated signaling"/>
    <property type="evidence" value="ECO:0007669"/>
    <property type="project" value="TreeGrafter"/>
</dbReference>
<dbReference type="SMART" id="SM00148">
    <property type="entry name" value="PLCXc"/>
    <property type="match status" value="1"/>
</dbReference>
<dbReference type="GO" id="GO:0004435">
    <property type="term" value="F:phosphatidylinositol-4,5-bisphosphate phospholipase C activity"/>
    <property type="evidence" value="ECO:0007669"/>
    <property type="project" value="UniProtKB-EC"/>
</dbReference>
<feature type="region of interest" description="Disordered" evidence="8">
    <location>
        <begin position="131"/>
        <end position="184"/>
    </location>
</feature>
<dbReference type="PANTHER" id="PTHR10336:SF36">
    <property type="entry name" value="1-PHOSPHATIDYLINOSITOL 4,5-BISPHOSPHATE PHOSPHODIESTERASE BETA-4"/>
    <property type="match status" value="1"/>
</dbReference>
<evidence type="ECO:0000259" key="10">
    <source>
        <dbReference type="PROSITE" id="PS50008"/>
    </source>
</evidence>
<dbReference type="PANTHER" id="PTHR10336">
    <property type="entry name" value="PHOSPHOINOSITIDE-SPECIFIC PHOSPHOLIPASE C FAMILY PROTEIN"/>
    <property type="match status" value="1"/>
</dbReference>
<evidence type="ECO:0000256" key="3">
    <source>
        <dbReference type="ARBA" id="ARBA00022837"/>
    </source>
</evidence>
<dbReference type="EMBL" id="CAUWAG010000010">
    <property type="protein sequence ID" value="CAJ2507218.1"/>
    <property type="molecule type" value="Genomic_DNA"/>
</dbReference>
<dbReference type="PROSITE" id="PS50004">
    <property type="entry name" value="C2"/>
    <property type="match status" value="1"/>
</dbReference>
<dbReference type="GO" id="GO:0016042">
    <property type="term" value="P:lipid catabolic process"/>
    <property type="evidence" value="ECO:0007669"/>
    <property type="project" value="UniProtKB-KW"/>
</dbReference>
<feature type="domain" description="PI-PLC Y-box" evidence="10">
    <location>
        <begin position="771"/>
        <end position="889"/>
    </location>
</feature>
<protein>
    <recommendedName>
        <fullName evidence="1 7">Phosphoinositide phospholipase C</fullName>
        <ecNumber evidence="1 7">3.1.4.11</ecNumber>
    </recommendedName>
</protein>
<dbReference type="Gene3D" id="2.60.40.150">
    <property type="entry name" value="C2 domain"/>
    <property type="match status" value="1"/>
</dbReference>
<dbReference type="Gene3D" id="1.10.238.10">
    <property type="entry name" value="EF-hand"/>
    <property type="match status" value="1"/>
</dbReference>
<dbReference type="CDD" id="cd13360">
    <property type="entry name" value="PH_PLC_fungal"/>
    <property type="match status" value="1"/>
</dbReference>
<dbReference type="Proteomes" id="UP001295740">
    <property type="component" value="Unassembled WGS sequence"/>
</dbReference>
<evidence type="ECO:0000313" key="13">
    <source>
        <dbReference type="Proteomes" id="UP001295740"/>
    </source>
</evidence>
<dbReference type="InterPro" id="IPR037755">
    <property type="entry name" value="Plc1_PH"/>
</dbReference>
<dbReference type="CDD" id="cd08598">
    <property type="entry name" value="PI-PLC1c_yeast"/>
    <property type="match status" value="1"/>
</dbReference>
<keyword evidence="5 7" id="KW-0443">Lipid metabolism</keyword>
<dbReference type="PROSITE" id="PS00018">
    <property type="entry name" value="EF_HAND_1"/>
    <property type="match status" value="1"/>
</dbReference>
<feature type="region of interest" description="Disordered" evidence="8">
    <location>
        <begin position="668"/>
        <end position="764"/>
    </location>
</feature>
<dbReference type="PROSITE" id="PS50222">
    <property type="entry name" value="EF_HAND_2"/>
    <property type="match status" value="1"/>
</dbReference>
<feature type="region of interest" description="Disordered" evidence="8">
    <location>
        <begin position="1088"/>
        <end position="1120"/>
    </location>
</feature>
<dbReference type="InterPro" id="IPR035892">
    <property type="entry name" value="C2_domain_sf"/>
</dbReference>
<name>A0AAI8YJT1_9PEZI</name>
<evidence type="ECO:0000256" key="1">
    <source>
        <dbReference type="ARBA" id="ARBA00012368"/>
    </source>
</evidence>
<accession>A0AAI8YJT1</accession>
<evidence type="ECO:0000256" key="7">
    <source>
        <dbReference type="RuleBase" id="RU361133"/>
    </source>
</evidence>
<dbReference type="SUPFAM" id="SSF47473">
    <property type="entry name" value="EF-hand"/>
    <property type="match status" value="1"/>
</dbReference>
<dbReference type="InterPro" id="IPR000008">
    <property type="entry name" value="C2_dom"/>
</dbReference>
<dbReference type="GO" id="GO:0051209">
    <property type="term" value="P:release of sequestered calcium ion into cytosol"/>
    <property type="evidence" value="ECO:0007669"/>
    <property type="project" value="TreeGrafter"/>
</dbReference>
<keyword evidence="2 7" id="KW-0378">Hydrolase</keyword>
<comment type="caution">
    <text evidence="12">The sequence shown here is derived from an EMBL/GenBank/DDBJ whole genome shotgun (WGS) entry which is preliminary data.</text>
</comment>
<dbReference type="PROSITE" id="PS50007">
    <property type="entry name" value="PIPLC_X_DOMAIN"/>
    <property type="match status" value="1"/>
</dbReference>
<evidence type="ECO:0000256" key="5">
    <source>
        <dbReference type="ARBA" id="ARBA00023098"/>
    </source>
</evidence>
<dbReference type="Pfam" id="PF00388">
    <property type="entry name" value="PI-PLC-X"/>
    <property type="match status" value="1"/>
</dbReference>
<dbReference type="Pfam" id="PF00168">
    <property type="entry name" value="C2"/>
    <property type="match status" value="1"/>
</dbReference>
<evidence type="ECO:0000256" key="4">
    <source>
        <dbReference type="ARBA" id="ARBA00022963"/>
    </source>
</evidence>
<dbReference type="SUPFAM" id="SSF49562">
    <property type="entry name" value="C2 domain (Calcium/lipid-binding domain, CaLB)"/>
    <property type="match status" value="1"/>
</dbReference>
<proteinExistence type="predicted"/>
<dbReference type="SMART" id="SM00239">
    <property type="entry name" value="C2"/>
    <property type="match status" value="1"/>
</dbReference>
<feature type="compositionally biased region" description="Polar residues" evidence="8">
    <location>
        <begin position="94"/>
        <end position="109"/>
    </location>
</feature>
<feature type="compositionally biased region" description="Low complexity" evidence="8">
    <location>
        <begin position="21"/>
        <end position="42"/>
    </location>
</feature>
<keyword evidence="3" id="KW-0106">Calcium</keyword>
<feature type="compositionally biased region" description="Basic and acidic residues" evidence="8">
    <location>
        <begin position="731"/>
        <end position="743"/>
    </location>
</feature>
<evidence type="ECO:0000256" key="6">
    <source>
        <dbReference type="ARBA" id="ARBA00023224"/>
    </source>
</evidence>
<dbReference type="InterPro" id="IPR017946">
    <property type="entry name" value="PLC-like_Pdiesterase_TIM-brl"/>
</dbReference>
<sequence>MAAQGSLLQRARPCQVQTSQATGTSSVPTSAPATSASSVASTSHKDSPTMSPEHTVLTTSSSTQQSPDPNRGRGAEEFPPPPAFHLGDPLLSRKPSSNSMNPSVTTSHGSMAEAMGNGGGRALMRRLSNKATSKFSRTRRQSSAAPNSRNGSIGPGILRRRSDSTNTAPAAEGAMYTDSDDEYPDEMNELYSLIGAESMSRGVSSGSTAASIAGSTSTPEIPAAPVVPLALIKGTYLAKISKKKKFKRMLFNLEYDTGKIVWDKGRSSKCLYIDDIKEVRIGSDIRQYRIDYEVPEPMEARFFTINYSVPDKSRTKTMHLVAEDEETFTHWVTALDSISKHREVHMASLMAFNDNAVRSFWNGEMAKQFENRPHSSDEEAIDFPGVQRVCRNLHIHMAHKDLLIKFAIADTSRTGRLNFSEFQAFVREMKQREDVRAIYREHASDVEKGITCEDFMKFLREVQFEDVDNNRSLWEARFIRYAYRVKPKDVSLQRVDRDSIRMTEEALAAYLASKDNDPLVREPSEYSLDRPFNEYFISSSHNTYLVGRQIADVSSVEGYIMTLMRGCRSVEIDCWDGSDGQPTVKHGYAMTNSISFREVINTVNKYAFIASHFPLWVSLEVHCNAAQQEIMAEMMKEIFGSRLVTEPLDSSADKLPSPSELKDRILIKVKGTHRTPEQHNGSETSGRRRGNSLTSPFSKPVIPDIGGIPVQNLTSSPLLGPTQSSRRTISKRVETITEGEVHDNASSSTSDCDTEEEKPGKRKTSKIVQSLGDLGVYCSGVKFHGFDTADCKKSNHILSFMEGTFRKHSKAGESKKALTRHNMRYMMRVYPQYSRFSSDNFNPLMYWRRGVQMAALNWQTFDFGMQLNQAMFDGGTDQSGYVLKPESMRQIRVLAGAQSEEAIGKLVHQKLAFRIDVISAQQLMRPASLASTRSLDPYVEVEVFHTNDKRDKHDSMAGIPILSDTPLKVVTPVVKENGFNPEFNHAAKFDVTTKHPELIFVKFSVKLSTDGESSHNRNTTIATYTAKLSSLKQGYRTLPLLDCNGDQYLFSRLFCNIRVEAATNVQVPNPETGVDLAGKKGFARSLLSRSSNANGAKPTTQENKYSIDSGYSDTVPPTAT</sequence>
<dbReference type="GO" id="GO:0005509">
    <property type="term" value="F:calcium ion binding"/>
    <property type="evidence" value="ECO:0007669"/>
    <property type="project" value="InterPro"/>
</dbReference>
<feature type="region of interest" description="Disordered" evidence="8">
    <location>
        <begin position="1"/>
        <end position="118"/>
    </location>
</feature>
<evidence type="ECO:0000256" key="8">
    <source>
        <dbReference type="SAM" id="MobiDB-lite"/>
    </source>
</evidence>
<dbReference type="PROSITE" id="PS50008">
    <property type="entry name" value="PIPLC_Y_DOMAIN"/>
    <property type="match status" value="1"/>
</dbReference>
<evidence type="ECO:0000259" key="11">
    <source>
        <dbReference type="PROSITE" id="PS50222"/>
    </source>
</evidence>
<dbReference type="InterPro" id="IPR001711">
    <property type="entry name" value="PLipase_C_Pinositol-sp_Y"/>
</dbReference>
<evidence type="ECO:0000256" key="2">
    <source>
        <dbReference type="ARBA" id="ARBA00022801"/>
    </source>
</evidence>
<evidence type="ECO:0000259" key="9">
    <source>
        <dbReference type="PROSITE" id="PS50004"/>
    </source>
</evidence>
<feature type="compositionally biased region" description="Polar residues" evidence="8">
    <location>
        <begin position="131"/>
        <end position="151"/>
    </location>
</feature>
<dbReference type="CDD" id="cd00275">
    <property type="entry name" value="C2_PLC_like"/>
    <property type="match status" value="1"/>
</dbReference>
<dbReference type="InterPro" id="IPR018247">
    <property type="entry name" value="EF_Hand_1_Ca_BS"/>
</dbReference>